<dbReference type="Proteomes" id="UP001139516">
    <property type="component" value="Unassembled WGS sequence"/>
</dbReference>
<reference evidence="1" key="1">
    <citation type="submission" date="2022-04" db="EMBL/GenBank/DDBJ databases">
        <title>Roseomonas acroporae sp. nov., isolated from coral Acropora digitifera.</title>
        <authorList>
            <person name="Sun H."/>
        </authorList>
    </citation>
    <scope>NUCLEOTIDE SEQUENCE</scope>
    <source>
        <strain evidence="1">NAR14</strain>
    </source>
</reference>
<comment type="caution">
    <text evidence="1">The sequence shown here is derived from an EMBL/GenBank/DDBJ whole genome shotgun (WGS) entry which is preliminary data.</text>
</comment>
<dbReference type="InterPro" id="IPR059216">
    <property type="entry name" value="LeuA_carph_isopro_dom"/>
</dbReference>
<dbReference type="Gene3D" id="1.10.260.40">
    <property type="entry name" value="lambda repressor-like DNA-binding domains"/>
    <property type="match status" value="1"/>
</dbReference>
<dbReference type="InterPro" id="IPR010982">
    <property type="entry name" value="Lambda_DNA-bd_dom_sf"/>
</dbReference>
<dbReference type="GO" id="GO:0003677">
    <property type="term" value="F:DNA binding"/>
    <property type="evidence" value="ECO:0007669"/>
    <property type="project" value="InterPro"/>
</dbReference>
<dbReference type="EMBL" id="JALPRX010000209">
    <property type="protein sequence ID" value="MCK8788194.1"/>
    <property type="molecule type" value="Genomic_DNA"/>
</dbReference>
<name>A0A9X1YCD0_9PROT</name>
<dbReference type="NCBIfam" id="NF046037">
    <property type="entry name" value="carphisopro"/>
    <property type="match status" value="1"/>
</dbReference>
<sequence length="77" mass="7792">MADAETSPVTAAALRAIEAAGGGAALAKRIGVTRFAVQQWKDTGIPAGRVGKVSAATGIPLHELRPDLFPRAAEVAA</sequence>
<evidence type="ECO:0000313" key="1">
    <source>
        <dbReference type="EMBL" id="MCK8788194.1"/>
    </source>
</evidence>
<protein>
    <submittedName>
        <fullName evidence="1">Helix-turn-helix domain-containing protein</fullName>
    </submittedName>
</protein>
<gene>
    <name evidence="1" type="ORF">M0638_27985</name>
</gene>
<dbReference type="SUPFAM" id="SSF47413">
    <property type="entry name" value="lambda repressor-like DNA-binding domains"/>
    <property type="match status" value="1"/>
</dbReference>
<evidence type="ECO:0000313" key="2">
    <source>
        <dbReference type="Proteomes" id="UP001139516"/>
    </source>
</evidence>
<accession>A0A9X1YCD0</accession>
<dbReference type="AlphaFoldDB" id="A0A9X1YCD0"/>
<organism evidence="1 2">
    <name type="scientific">Roseomonas acroporae</name>
    <dbReference type="NCBI Taxonomy" id="2937791"/>
    <lineage>
        <taxon>Bacteria</taxon>
        <taxon>Pseudomonadati</taxon>
        <taxon>Pseudomonadota</taxon>
        <taxon>Alphaproteobacteria</taxon>
        <taxon>Acetobacterales</taxon>
        <taxon>Roseomonadaceae</taxon>
        <taxon>Roseomonas</taxon>
    </lineage>
</organism>
<keyword evidence="2" id="KW-1185">Reference proteome</keyword>
<dbReference type="RefSeq" id="WP_248670235.1">
    <property type="nucleotide sequence ID" value="NZ_JALPRX010000209.1"/>
</dbReference>
<dbReference type="InterPro" id="IPR031856">
    <property type="entry name" value="YdaS_toxin-like"/>
</dbReference>
<proteinExistence type="predicted"/>
<dbReference type="Pfam" id="PF15943">
    <property type="entry name" value="YdaS_toxin"/>
    <property type="match status" value="1"/>
</dbReference>